<reference evidence="1" key="1">
    <citation type="submission" date="2014-09" db="EMBL/GenBank/DDBJ databases">
        <authorList>
            <person name="Magalhaes I.L.F."/>
            <person name="Oliveira U."/>
            <person name="Santos F.R."/>
            <person name="Vidigal T.H.D.A."/>
            <person name="Brescovit A.D."/>
            <person name="Santos A.J."/>
        </authorList>
    </citation>
    <scope>NUCLEOTIDE SEQUENCE</scope>
    <source>
        <tissue evidence="1">Shoot tissue taken approximately 20 cm above the soil surface</tissue>
    </source>
</reference>
<proteinExistence type="predicted"/>
<reference evidence="1" key="2">
    <citation type="journal article" date="2015" name="Data Brief">
        <title>Shoot transcriptome of the giant reed, Arundo donax.</title>
        <authorList>
            <person name="Barrero R.A."/>
            <person name="Guerrero F.D."/>
            <person name="Moolhuijzen P."/>
            <person name="Goolsby J.A."/>
            <person name="Tidwell J."/>
            <person name="Bellgard S.E."/>
            <person name="Bellgard M.I."/>
        </authorList>
    </citation>
    <scope>NUCLEOTIDE SEQUENCE</scope>
    <source>
        <tissue evidence="1">Shoot tissue taken approximately 20 cm above the soil surface</tissue>
    </source>
</reference>
<dbReference type="AlphaFoldDB" id="A0A0A9EII4"/>
<protein>
    <submittedName>
        <fullName evidence="1">Uncharacterized protein</fullName>
    </submittedName>
</protein>
<name>A0A0A9EII4_ARUDO</name>
<evidence type="ECO:0000313" key="1">
    <source>
        <dbReference type="EMBL" id="JAD95872.1"/>
    </source>
</evidence>
<accession>A0A0A9EII4</accession>
<dbReference type="EMBL" id="GBRH01202023">
    <property type="protein sequence ID" value="JAD95872.1"/>
    <property type="molecule type" value="Transcribed_RNA"/>
</dbReference>
<sequence>MGTCHAMPCNILNISVHPRNLREELAIAGAIIQTLKG</sequence>
<organism evidence="1">
    <name type="scientific">Arundo donax</name>
    <name type="common">Giant reed</name>
    <name type="synonym">Donax arundinaceus</name>
    <dbReference type="NCBI Taxonomy" id="35708"/>
    <lineage>
        <taxon>Eukaryota</taxon>
        <taxon>Viridiplantae</taxon>
        <taxon>Streptophyta</taxon>
        <taxon>Embryophyta</taxon>
        <taxon>Tracheophyta</taxon>
        <taxon>Spermatophyta</taxon>
        <taxon>Magnoliopsida</taxon>
        <taxon>Liliopsida</taxon>
        <taxon>Poales</taxon>
        <taxon>Poaceae</taxon>
        <taxon>PACMAD clade</taxon>
        <taxon>Arundinoideae</taxon>
        <taxon>Arundineae</taxon>
        <taxon>Arundo</taxon>
    </lineage>
</organism>